<keyword evidence="1" id="KW-0175">Coiled coil</keyword>
<organism evidence="3 4">
    <name type="scientific">Antrodiella citrinella</name>
    <dbReference type="NCBI Taxonomy" id="2447956"/>
    <lineage>
        <taxon>Eukaryota</taxon>
        <taxon>Fungi</taxon>
        <taxon>Dikarya</taxon>
        <taxon>Basidiomycota</taxon>
        <taxon>Agaricomycotina</taxon>
        <taxon>Agaricomycetes</taxon>
        <taxon>Polyporales</taxon>
        <taxon>Steccherinaceae</taxon>
        <taxon>Antrodiella</taxon>
    </lineage>
</organism>
<feature type="coiled-coil region" evidence="1">
    <location>
        <begin position="521"/>
        <end position="548"/>
    </location>
</feature>
<feature type="compositionally biased region" description="Polar residues" evidence="2">
    <location>
        <begin position="443"/>
        <end position="452"/>
    </location>
</feature>
<dbReference type="EMBL" id="SGPM01000072">
    <property type="protein sequence ID" value="THH30656.1"/>
    <property type="molecule type" value="Genomic_DNA"/>
</dbReference>
<keyword evidence="4" id="KW-1185">Reference proteome</keyword>
<gene>
    <name evidence="3" type="ORF">EUX98_g3535</name>
</gene>
<proteinExistence type="predicted"/>
<evidence type="ECO:0000313" key="4">
    <source>
        <dbReference type="Proteomes" id="UP000308730"/>
    </source>
</evidence>
<dbReference type="Proteomes" id="UP000308730">
    <property type="component" value="Unassembled WGS sequence"/>
</dbReference>
<reference evidence="3 4" key="1">
    <citation type="submission" date="2019-02" db="EMBL/GenBank/DDBJ databases">
        <title>Genome sequencing of the rare red list fungi Antrodiella citrinella (Flaviporus citrinellus).</title>
        <authorList>
            <person name="Buettner E."/>
            <person name="Kellner H."/>
        </authorList>
    </citation>
    <scope>NUCLEOTIDE SEQUENCE [LARGE SCALE GENOMIC DNA]</scope>
    <source>
        <strain evidence="3 4">DSM 108506</strain>
    </source>
</reference>
<protein>
    <submittedName>
        <fullName evidence="3">Uncharacterized protein</fullName>
    </submittedName>
</protein>
<name>A0A4S4MWA3_9APHY</name>
<evidence type="ECO:0000313" key="3">
    <source>
        <dbReference type="EMBL" id="THH30656.1"/>
    </source>
</evidence>
<dbReference type="AlphaFoldDB" id="A0A4S4MWA3"/>
<feature type="region of interest" description="Disordered" evidence="2">
    <location>
        <begin position="569"/>
        <end position="609"/>
    </location>
</feature>
<feature type="region of interest" description="Disordered" evidence="2">
    <location>
        <begin position="443"/>
        <end position="491"/>
    </location>
</feature>
<evidence type="ECO:0000256" key="1">
    <source>
        <dbReference type="SAM" id="Coils"/>
    </source>
</evidence>
<dbReference type="OrthoDB" id="270318at2759"/>
<sequence length="609" mass="69331">MFLSRTVAGEICMEAKTNEAAYEALKILDKEGLLRFSLSSVVEELIKLFINTRSITLPNIGATLRHLYLDFPSKDPTVRVVLLLQIFISTLGGQSSLNVPSFVPTCKEKIDDLGLSPIKRTDLLEALANNFAPEHFGGILDFGRVEMKMSRNEVEGLVQELAFRCLESSCKGKMLKRLLEAYPFLDDLVRERAMQHYRLKLDELPAWDDEKAVTAYQAPLCRDNSVSRQYNNIADVQPVQAALIAGDRDRKGDDDDAMDQDAMDEAADEVDDDDDLGNIGQDTLSYMIRKDEMGPTRARRRFFDVYTSDHGHSAKLTFPSDYLHVGKYVRTRYGVRSGICAVFMMNAIVNCNPAAIHNYSYMDSWSPETRIPITLKLFKMLARLGRSTQGSILFDDIEAGAEFYFTEEDYLSPEDLSGTPQKSFVAKRTKRPRFRIKMVQEYTVKTESSPGPSTLPFESLDVVGESSSSRPRPRRSTASKKSYAIPDSDDDAIADEQDDMVQHVSAHAKKRKVESNMQKWIKHLTALMKEEEKKYKEKKRRMQASSGDNKLRVTRSEFLRSLSFHLQRLRKSDKAKRQQLYGLDVPDEDHSSGEDDEYHATSRKRRRVN</sequence>
<evidence type="ECO:0000256" key="2">
    <source>
        <dbReference type="SAM" id="MobiDB-lite"/>
    </source>
</evidence>
<comment type="caution">
    <text evidence="3">The sequence shown here is derived from an EMBL/GenBank/DDBJ whole genome shotgun (WGS) entry which is preliminary data.</text>
</comment>
<accession>A0A4S4MWA3</accession>